<keyword evidence="4 6" id="KW-1133">Transmembrane helix</keyword>
<dbReference type="GO" id="GO:0005886">
    <property type="term" value="C:plasma membrane"/>
    <property type="evidence" value="ECO:0007669"/>
    <property type="project" value="UniProtKB-SubCell"/>
</dbReference>
<dbReference type="AlphaFoldDB" id="A0A660LJE4"/>
<keyword evidence="5 6" id="KW-0472">Membrane</keyword>
<feature type="transmembrane region" description="Helical" evidence="6">
    <location>
        <begin position="362"/>
        <end position="385"/>
    </location>
</feature>
<dbReference type="PANTHER" id="PTHR42770:SF13">
    <property type="entry name" value="L-METHIONINE_BRANCHED-CHAIN AMINO ACID EXPORTER YJEH"/>
    <property type="match status" value="1"/>
</dbReference>
<feature type="transmembrane region" description="Helical" evidence="6">
    <location>
        <begin position="215"/>
        <end position="239"/>
    </location>
</feature>
<feature type="transmembrane region" description="Helical" evidence="6">
    <location>
        <begin position="84"/>
        <end position="105"/>
    </location>
</feature>
<dbReference type="Pfam" id="PF13520">
    <property type="entry name" value="AA_permease_2"/>
    <property type="match status" value="1"/>
</dbReference>
<comment type="caution">
    <text evidence="7">The sequence shown here is derived from an EMBL/GenBank/DDBJ whole genome shotgun (WGS) entry which is preliminary data.</text>
</comment>
<feature type="transmembrane region" description="Helical" evidence="6">
    <location>
        <begin position="331"/>
        <end position="350"/>
    </location>
</feature>
<evidence type="ECO:0000313" key="7">
    <source>
        <dbReference type="EMBL" id="RKQ93384.1"/>
    </source>
</evidence>
<keyword evidence="8" id="KW-1185">Reference proteome</keyword>
<evidence type="ECO:0000313" key="8">
    <source>
        <dbReference type="Proteomes" id="UP000278962"/>
    </source>
</evidence>
<feature type="transmembrane region" description="Helical" evidence="6">
    <location>
        <begin position="259"/>
        <end position="280"/>
    </location>
</feature>
<dbReference type="InterPro" id="IPR050367">
    <property type="entry name" value="APC_superfamily"/>
</dbReference>
<evidence type="ECO:0000256" key="2">
    <source>
        <dbReference type="ARBA" id="ARBA00022475"/>
    </source>
</evidence>
<evidence type="ECO:0000256" key="6">
    <source>
        <dbReference type="SAM" id="Phobius"/>
    </source>
</evidence>
<accession>A0A660LJE4</accession>
<reference evidence="7 8" key="1">
    <citation type="submission" date="2018-10" db="EMBL/GenBank/DDBJ databases">
        <title>Genomic Encyclopedia of Archaeal and Bacterial Type Strains, Phase II (KMG-II): from individual species to whole genera.</title>
        <authorList>
            <person name="Goeker M."/>
        </authorList>
    </citation>
    <scope>NUCLEOTIDE SEQUENCE [LARGE SCALE GENOMIC DNA]</scope>
    <source>
        <strain evidence="7 8">DSM 14954</strain>
    </source>
</reference>
<dbReference type="RefSeq" id="WP_121251452.1">
    <property type="nucleotide sequence ID" value="NZ_RBIL01000001.1"/>
</dbReference>
<dbReference type="EMBL" id="RBIL01000001">
    <property type="protein sequence ID" value="RKQ93384.1"/>
    <property type="molecule type" value="Genomic_DNA"/>
</dbReference>
<dbReference type="InterPro" id="IPR002293">
    <property type="entry name" value="AA/rel_permease1"/>
</dbReference>
<evidence type="ECO:0000256" key="3">
    <source>
        <dbReference type="ARBA" id="ARBA00022692"/>
    </source>
</evidence>
<organism evidence="7 8">
    <name type="scientific">Solirubrobacter pauli</name>
    <dbReference type="NCBI Taxonomy" id="166793"/>
    <lineage>
        <taxon>Bacteria</taxon>
        <taxon>Bacillati</taxon>
        <taxon>Actinomycetota</taxon>
        <taxon>Thermoleophilia</taxon>
        <taxon>Solirubrobacterales</taxon>
        <taxon>Solirubrobacteraceae</taxon>
        <taxon>Solirubrobacter</taxon>
    </lineage>
</organism>
<name>A0A660LJE4_9ACTN</name>
<protein>
    <submittedName>
        <fullName evidence="7">Amino acid exporter (AAE family)</fullName>
    </submittedName>
</protein>
<feature type="transmembrane region" description="Helical" evidence="6">
    <location>
        <begin position="143"/>
        <end position="163"/>
    </location>
</feature>
<proteinExistence type="predicted"/>
<feature type="transmembrane region" description="Helical" evidence="6">
    <location>
        <begin position="7"/>
        <end position="28"/>
    </location>
</feature>
<dbReference type="PIRSF" id="PIRSF006060">
    <property type="entry name" value="AA_transporter"/>
    <property type="match status" value="1"/>
</dbReference>
<dbReference type="Proteomes" id="UP000278962">
    <property type="component" value="Unassembled WGS sequence"/>
</dbReference>
<sequence>MLTTRTAIALYVGAVLGPGVLFIPAVAAREAGPASILAWAGLLALSVPLAATFAALGTRQPEAGGTAAYVRKAFGRRAGATTGWWFLGGVVIGAPAVALVGGFYVAELLGAGRGAAVAAAAGMVGIVLVTNAASLHTTARLQLGLAAVLAGLLLVAVVTALPHSEAENWTPFAPHGWLAIGGAASVLMFSFVGWEAGSHLAGELQDPRRQLPRAIGTALAVVVVLYLGLAAATVGVGTQSDVPLADLMGAGLGDAGRRITALLAVLLTMGTMNTYVAAATRLAGALAQEGNAPRFLASPRLALATMAGIAGALLVVLGVELLDVDALMRATSALFVAVYVTATAAGSRLLDGAARIAARVAFVAVLVVFAFSGAYILVPLVIIAVTKLSLSRRAVLVAQ</sequence>
<dbReference type="Gene3D" id="1.20.1740.10">
    <property type="entry name" value="Amino acid/polyamine transporter I"/>
    <property type="match status" value="1"/>
</dbReference>
<evidence type="ECO:0000256" key="5">
    <source>
        <dbReference type="ARBA" id="ARBA00023136"/>
    </source>
</evidence>
<feature type="transmembrane region" description="Helical" evidence="6">
    <location>
        <begin position="175"/>
        <end position="194"/>
    </location>
</feature>
<gene>
    <name evidence="7" type="ORF">C8N24_3247</name>
</gene>
<feature type="transmembrane region" description="Helical" evidence="6">
    <location>
        <begin position="301"/>
        <end position="319"/>
    </location>
</feature>
<evidence type="ECO:0000256" key="4">
    <source>
        <dbReference type="ARBA" id="ARBA00022989"/>
    </source>
</evidence>
<feature type="transmembrane region" description="Helical" evidence="6">
    <location>
        <begin position="111"/>
        <end position="131"/>
    </location>
</feature>
<keyword evidence="2" id="KW-1003">Cell membrane</keyword>
<comment type="subcellular location">
    <subcellularLocation>
        <location evidence="1">Cell membrane</location>
        <topology evidence="1">Multi-pass membrane protein</topology>
    </subcellularLocation>
</comment>
<dbReference type="GO" id="GO:0022857">
    <property type="term" value="F:transmembrane transporter activity"/>
    <property type="evidence" value="ECO:0007669"/>
    <property type="project" value="InterPro"/>
</dbReference>
<feature type="transmembrane region" description="Helical" evidence="6">
    <location>
        <begin position="34"/>
        <end position="56"/>
    </location>
</feature>
<evidence type="ECO:0000256" key="1">
    <source>
        <dbReference type="ARBA" id="ARBA00004651"/>
    </source>
</evidence>
<dbReference type="OrthoDB" id="9117841at2"/>
<keyword evidence="3 6" id="KW-0812">Transmembrane</keyword>
<dbReference type="PANTHER" id="PTHR42770">
    <property type="entry name" value="AMINO ACID TRANSPORTER-RELATED"/>
    <property type="match status" value="1"/>
</dbReference>